<evidence type="ECO:0000256" key="1">
    <source>
        <dbReference type="ARBA" id="ARBA00004141"/>
    </source>
</evidence>
<dbReference type="EMBL" id="CALTRL010002701">
    <property type="protein sequence ID" value="CAH7676484.1"/>
    <property type="molecule type" value="Genomic_DNA"/>
</dbReference>
<sequence length="584" mass="64825">MGSLSTFRKAIPIFYKNYRHTIFTHYLLAPLGVIVLLALAFFTDMVIDLLPVTFPASVICLILLFAFLVLFHKISPLFVYHYAYQLLNPAADFLLACMGLFFTSSFILIPRRDPMPAKEILLIAALFLPPFFVSWFGTVAICKLLAYIWPYNEIEGVEEEDNANVLNETECGSVRSLNQGHIHPHHKPPQENANTEPRIEGMGVEELETALTQEEREKRLVQANVTLDQNETMCDSQPSPGTDREYDLEKANLSEKGNFMKRTFSKLKKSVGNDKHIDPLASPEEILAKKLENWFDPLLYSILLLVGIPIFYSPNGVTRSLPLFTGVVSLAWMFSRRAVPQPWQKVLHPILVTSIITVFAVWMFGAIKGLTLNEVLQRYSTGANYLVLFRRSRGWDGRSPSAGDLMSSLLTAGIVALAFPLFRYRWDLYNNFFRLLIIAIPNAAISLLLWPLVARQMGIQGERAITFAGRFMSTPFGIQLLVATGGDTSLVVVLICITGILAVLLRDTLFKLTRTRTTPGSSEYFTIGCTIGVIAAAIGTSSLMANHSRAAATSTVMFSLYGLILLGLVAVPSIAEFVGALAGL</sequence>
<feature type="transmembrane region" description="Helical" evidence="5">
    <location>
        <begin position="86"/>
        <end position="108"/>
    </location>
</feature>
<feature type="transmembrane region" description="Helical" evidence="5">
    <location>
        <begin position="524"/>
        <end position="545"/>
    </location>
</feature>
<feature type="transmembrane region" description="Helical" evidence="5">
    <location>
        <begin position="120"/>
        <end position="142"/>
    </location>
</feature>
<evidence type="ECO:0000313" key="7">
    <source>
        <dbReference type="Proteomes" id="UP001153365"/>
    </source>
</evidence>
<organism evidence="6 7">
    <name type="scientific">Phakopsora pachyrhizi</name>
    <name type="common">Asian soybean rust disease fungus</name>
    <dbReference type="NCBI Taxonomy" id="170000"/>
    <lineage>
        <taxon>Eukaryota</taxon>
        <taxon>Fungi</taxon>
        <taxon>Dikarya</taxon>
        <taxon>Basidiomycota</taxon>
        <taxon>Pucciniomycotina</taxon>
        <taxon>Pucciniomycetes</taxon>
        <taxon>Pucciniales</taxon>
        <taxon>Phakopsoraceae</taxon>
        <taxon>Phakopsora</taxon>
    </lineage>
</organism>
<feature type="transmembrane region" description="Helical" evidence="5">
    <location>
        <begin position="54"/>
        <end position="74"/>
    </location>
</feature>
<keyword evidence="2 5" id="KW-0812">Transmembrane</keyword>
<protein>
    <submittedName>
        <fullName evidence="6">LrgB-like family-domain-containing protein</fullName>
    </submittedName>
</protein>
<evidence type="ECO:0000256" key="4">
    <source>
        <dbReference type="ARBA" id="ARBA00023136"/>
    </source>
</evidence>
<dbReference type="AlphaFoldDB" id="A0AAV0B0X2"/>
<feature type="transmembrane region" description="Helical" evidence="5">
    <location>
        <begin position="294"/>
        <end position="312"/>
    </location>
</feature>
<gene>
    <name evidence="6" type="ORF">PPACK8108_LOCUS11615</name>
</gene>
<dbReference type="PANTHER" id="PTHR30249:SF0">
    <property type="entry name" value="PLASTIDAL GLYCOLATE_GLYCERATE TRANSLOCATOR 1, CHLOROPLASTIC"/>
    <property type="match status" value="1"/>
</dbReference>
<evidence type="ECO:0000256" key="2">
    <source>
        <dbReference type="ARBA" id="ARBA00022692"/>
    </source>
</evidence>
<feature type="transmembrane region" description="Helical" evidence="5">
    <location>
        <begin position="557"/>
        <end position="582"/>
    </location>
</feature>
<feature type="transmembrane region" description="Helical" evidence="5">
    <location>
        <begin position="346"/>
        <end position="367"/>
    </location>
</feature>
<keyword evidence="3 5" id="KW-1133">Transmembrane helix</keyword>
<keyword evidence="4 5" id="KW-0472">Membrane</keyword>
<dbReference type="InterPro" id="IPR007300">
    <property type="entry name" value="CidB/LrgB"/>
</dbReference>
<name>A0AAV0B0X2_PHAPC</name>
<dbReference type="Proteomes" id="UP001153365">
    <property type="component" value="Unassembled WGS sequence"/>
</dbReference>
<feature type="transmembrane region" description="Helical" evidence="5">
    <location>
        <begin position="434"/>
        <end position="453"/>
    </location>
</feature>
<comment type="subcellular location">
    <subcellularLocation>
        <location evidence="1">Membrane</location>
        <topology evidence="1">Multi-pass membrane protein</topology>
    </subcellularLocation>
</comment>
<evidence type="ECO:0000313" key="6">
    <source>
        <dbReference type="EMBL" id="CAH7676484.1"/>
    </source>
</evidence>
<proteinExistence type="predicted"/>
<feature type="transmembrane region" description="Helical" evidence="5">
    <location>
        <begin position="405"/>
        <end position="422"/>
    </location>
</feature>
<comment type="caution">
    <text evidence="6">The sequence shown here is derived from an EMBL/GenBank/DDBJ whole genome shotgun (WGS) entry which is preliminary data.</text>
</comment>
<dbReference type="Pfam" id="PF04172">
    <property type="entry name" value="LrgB"/>
    <property type="match status" value="1"/>
</dbReference>
<dbReference type="GO" id="GO:0016020">
    <property type="term" value="C:membrane"/>
    <property type="evidence" value="ECO:0007669"/>
    <property type="project" value="UniProtKB-SubCell"/>
</dbReference>
<feature type="transmembrane region" description="Helical" evidence="5">
    <location>
        <begin position="480"/>
        <end position="504"/>
    </location>
</feature>
<dbReference type="PANTHER" id="PTHR30249">
    <property type="entry name" value="PUTATIVE SEROTONIN TRANSPORTER"/>
    <property type="match status" value="1"/>
</dbReference>
<evidence type="ECO:0000256" key="3">
    <source>
        <dbReference type="ARBA" id="ARBA00022989"/>
    </source>
</evidence>
<feature type="transmembrane region" description="Helical" evidence="5">
    <location>
        <begin position="21"/>
        <end position="42"/>
    </location>
</feature>
<evidence type="ECO:0000256" key="5">
    <source>
        <dbReference type="SAM" id="Phobius"/>
    </source>
</evidence>
<accession>A0AAV0B0X2</accession>
<reference evidence="6" key="1">
    <citation type="submission" date="2022-06" db="EMBL/GenBank/DDBJ databases">
        <authorList>
            <consortium name="SYNGENTA / RWTH Aachen University"/>
        </authorList>
    </citation>
    <scope>NUCLEOTIDE SEQUENCE</scope>
</reference>
<keyword evidence="7" id="KW-1185">Reference proteome</keyword>